<evidence type="ECO:0000256" key="1">
    <source>
        <dbReference type="ARBA" id="ARBA00008056"/>
    </source>
</evidence>
<keyword evidence="2" id="KW-0560">Oxidoreductase</keyword>
<comment type="caution">
    <text evidence="4">The sequence shown here is derived from an EMBL/GenBank/DDBJ whole genome shotgun (WGS) entry which is preliminary data.</text>
</comment>
<evidence type="ECO:0000313" key="5">
    <source>
        <dbReference type="Proteomes" id="UP001276659"/>
    </source>
</evidence>
<evidence type="ECO:0000259" key="3">
    <source>
        <dbReference type="PROSITE" id="PS51471"/>
    </source>
</evidence>
<feature type="domain" description="Fe2OG dioxygenase" evidence="3">
    <location>
        <begin position="207"/>
        <end position="310"/>
    </location>
</feature>
<reference evidence="4" key="1">
    <citation type="submission" date="2022-11" db="EMBL/GenBank/DDBJ databases">
        <title>Chromosomal genome sequence assembly and mating type (MAT) locus characterization of the leprose asexual lichenized fungus Lepraria neglecta (Nyl.) Erichsen.</title>
        <authorList>
            <person name="Allen J.L."/>
            <person name="Pfeffer B."/>
        </authorList>
    </citation>
    <scope>NUCLEOTIDE SEQUENCE</scope>
    <source>
        <strain evidence="4">Allen 5258</strain>
    </source>
</reference>
<proteinExistence type="inferred from homology"/>
<comment type="similarity">
    <text evidence="1 2">Belongs to the iron/ascorbate-dependent oxidoreductase family.</text>
</comment>
<keyword evidence="2" id="KW-0408">Iron</keyword>
<dbReference type="PROSITE" id="PS51471">
    <property type="entry name" value="FE2OG_OXY"/>
    <property type="match status" value="1"/>
</dbReference>
<keyword evidence="5" id="KW-1185">Reference proteome</keyword>
<name>A0AAD9Z6Q1_9LECA</name>
<dbReference type="InterPro" id="IPR050231">
    <property type="entry name" value="Iron_ascorbate_oxido_reductase"/>
</dbReference>
<sequence length="364" mass="40715">MSAAKTIAGDGEDVEPSVAQLETISFEALRSGNTAETAKLFDVCCRDGIFYLDMLGSEPNVLQTVEDIYELENKMFDLPEDELMLYDIDKLSLRKLNGFATLISLLRDGSRLSKDPRYKPIGRNHGELAGNKDGFQSYALPKDGIMKLGREADFKRPQVVDTYMPSLHRFARAISAAASAILLALSSNLMLQSNENLNNVHRTHLPSPDLVRLLKYHAQPPSESGSSHVPHTDLGSMTFLFTKQHGLQVIGSESQEWEYVQPRAGCATVNIGDSLSLLTNKLLRSCRHRVSALPGQAMNERYSFAYFLRAEDETLMRAVKSPLVSEGGRDEEEVFTSGEWMKMKYAMLRKDTWNQNDNWILTGA</sequence>
<dbReference type="SUPFAM" id="SSF51197">
    <property type="entry name" value="Clavaminate synthase-like"/>
    <property type="match status" value="1"/>
</dbReference>
<dbReference type="Pfam" id="PF03171">
    <property type="entry name" value="2OG-FeII_Oxy"/>
    <property type="match status" value="1"/>
</dbReference>
<dbReference type="AlphaFoldDB" id="A0AAD9Z6Q1"/>
<dbReference type="Gene3D" id="2.60.120.330">
    <property type="entry name" value="B-lactam Antibiotic, Isopenicillin N Synthase, Chain"/>
    <property type="match status" value="1"/>
</dbReference>
<organism evidence="4 5">
    <name type="scientific">Lepraria neglecta</name>
    <dbReference type="NCBI Taxonomy" id="209136"/>
    <lineage>
        <taxon>Eukaryota</taxon>
        <taxon>Fungi</taxon>
        <taxon>Dikarya</taxon>
        <taxon>Ascomycota</taxon>
        <taxon>Pezizomycotina</taxon>
        <taxon>Lecanoromycetes</taxon>
        <taxon>OSLEUM clade</taxon>
        <taxon>Lecanoromycetidae</taxon>
        <taxon>Lecanorales</taxon>
        <taxon>Lecanorineae</taxon>
        <taxon>Stereocaulaceae</taxon>
        <taxon>Lepraria</taxon>
    </lineage>
</organism>
<protein>
    <recommendedName>
        <fullName evidence="3">Fe2OG dioxygenase domain-containing protein</fullName>
    </recommendedName>
</protein>
<dbReference type="InterPro" id="IPR005123">
    <property type="entry name" value="Oxoglu/Fe-dep_dioxygenase_dom"/>
</dbReference>
<dbReference type="PANTHER" id="PTHR47990">
    <property type="entry name" value="2-OXOGLUTARATE (2OG) AND FE(II)-DEPENDENT OXYGENASE SUPERFAMILY PROTEIN-RELATED"/>
    <property type="match status" value="1"/>
</dbReference>
<dbReference type="GO" id="GO:0016491">
    <property type="term" value="F:oxidoreductase activity"/>
    <property type="evidence" value="ECO:0007669"/>
    <property type="project" value="UniProtKB-KW"/>
</dbReference>
<gene>
    <name evidence="4" type="ORF">OEA41_005904</name>
</gene>
<dbReference type="EMBL" id="JASNWA010000007">
    <property type="protein sequence ID" value="KAK3172580.1"/>
    <property type="molecule type" value="Genomic_DNA"/>
</dbReference>
<dbReference type="InterPro" id="IPR027443">
    <property type="entry name" value="IPNS-like_sf"/>
</dbReference>
<evidence type="ECO:0000256" key="2">
    <source>
        <dbReference type="RuleBase" id="RU003682"/>
    </source>
</evidence>
<dbReference type="Proteomes" id="UP001276659">
    <property type="component" value="Unassembled WGS sequence"/>
</dbReference>
<evidence type="ECO:0000313" key="4">
    <source>
        <dbReference type="EMBL" id="KAK3172580.1"/>
    </source>
</evidence>
<accession>A0AAD9Z6Q1</accession>
<dbReference type="GO" id="GO:0046872">
    <property type="term" value="F:metal ion binding"/>
    <property type="evidence" value="ECO:0007669"/>
    <property type="project" value="UniProtKB-KW"/>
</dbReference>
<dbReference type="InterPro" id="IPR044861">
    <property type="entry name" value="IPNS-like_FE2OG_OXY"/>
</dbReference>
<keyword evidence="2" id="KW-0479">Metal-binding</keyword>